<dbReference type="Proteomes" id="UP001499863">
    <property type="component" value="Unassembled WGS sequence"/>
</dbReference>
<evidence type="ECO:0000259" key="1">
    <source>
        <dbReference type="Pfam" id="PF00561"/>
    </source>
</evidence>
<organism evidence="2 3">
    <name type="scientific">Kitasatospora putterlickiae</name>
    <dbReference type="NCBI Taxonomy" id="221725"/>
    <lineage>
        <taxon>Bacteria</taxon>
        <taxon>Bacillati</taxon>
        <taxon>Actinomycetota</taxon>
        <taxon>Actinomycetes</taxon>
        <taxon>Kitasatosporales</taxon>
        <taxon>Streptomycetaceae</taxon>
        <taxon>Kitasatospora</taxon>
    </lineage>
</organism>
<dbReference type="RefSeq" id="WP_344330778.1">
    <property type="nucleotide sequence ID" value="NZ_BAAAKJ010000086.1"/>
</dbReference>
<dbReference type="PANTHER" id="PTHR43798">
    <property type="entry name" value="MONOACYLGLYCEROL LIPASE"/>
    <property type="match status" value="1"/>
</dbReference>
<dbReference type="InterPro" id="IPR050266">
    <property type="entry name" value="AB_hydrolase_sf"/>
</dbReference>
<evidence type="ECO:0000313" key="3">
    <source>
        <dbReference type="Proteomes" id="UP001499863"/>
    </source>
</evidence>
<feature type="domain" description="AB hydrolase-1" evidence="1">
    <location>
        <begin position="36"/>
        <end position="154"/>
    </location>
</feature>
<dbReference type="SUPFAM" id="SSF53474">
    <property type="entry name" value="alpha/beta-Hydrolases"/>
    <property type="match status" value="1"/>
</dbReference>
<dbReference type="EMBL" id="BAAAKJ010000086">
    <property type="protein sequence ID" value="GAA1389594.1"/>
    <property type="molecule type" value="Genomic_DNA"/>
</dbReference>
<proteinExistence type="predicted"/>
<dbReference type="PANTHER" id="PTHR43798:SF33">
    <property type="entry name" value="HYDROLASE, PUTATIVE (AFU_ORTHOLOGUE AFUA_2G14860)-RELATED"/>
    <property type="match status" value="1"/>
</dbReference>
<comment type="caution">
    <text evidence="2">The sequence shown here is derived from an EMBL/GenBank/DDBJ whole genome shotgun (WGS) entry which is preliminary data.</text>
</comment>
<dbReference type="Pfam" id="PF00561">
    <property type="entry name" value="Abhydrolase_1"/>
    <property type="match status" value="1"/>
</dbReference>
<reference evidence="3" key="1">
    <citation type="journal article" date="2019" name="Int. J. Syst. Evol. Microbiol.">
        <title>The Global Catalogue of Microorganisms (GCM) 10K type strain sequencing project: providing services to taxonomists for standard genome sequencing and annotation.</title>
        <authorList>
            <consortium name="The Broad Institute Genomics Platform"/>
            <consortium name="The Broad Institute Genome Sequencing Center for Infectious Disease"/>
            <person name="Wu L."/>
            <person name="Ma J."/>
        </authorList>
    </citation>
    <scope>NUCLEOTIDE SEQUENCE [LARGE SCALE GENOMIC DNA]</scope>
    <source>
        <strain evidence="3">JCM 12393</strain>
    </source>
</reference>
<dbReference type="InterPro" id="IPR000073">
    <property type="entry name" value="AB_hydrolase_1"/>
</dbReference>
<dbReference type="InterPro" id="IPR029058">
    <property type="entry name" value="AB_hydrolase_fold"/>
</dbReference>
<name>A0ABN1XTX4_9ACTN</name>
<gene>
    <name evidence="2" type="ORF">GCM10009639_17390</name>
</gene>
<protein>
    <recommendedName>
        <fullName evidence="1">AB hydrolase-1 domain-containing protein</fullName>
    </recommendedName>
</protein>
<evidence type="ECO:0000313" key="2">
    <source>
        <dbReference type="EMBL" id="GAA1389594.1"/>
    </source>
</evidence>
<keyword evidence="3" id="KW-1185">Reference proteome</keyword>
<sequence length="319" mass="33155">MTAASHAYRRARVEVAGGRSTVGVWEPSAPPPGPVPTVCAIHGITSNHLFLAGLAAALPGVRVIAPDLRGRAGSRHLGAPYGMRAHAEDVLAAVRAFAEPGEVTLVGHSLGGFVAMTLAGLAAEDPAAAEHRFRGLVLIDGGLPRPPRPVRAADADNLLAAVGPEARLSMAFDGADAYLDFFRAHPAFAGGVGPVAGESFRYDLVADGDGGFRASTSVEAMRADSDDVYGAPDFGLGVERVMADPARRRDVHLIVAEGDLVAARPGLYTAGILDGYRRRWPGVRITEVADTNHYDILLSGHGIHACADAVLATLGDDRG</sequence>
<accession>A0ABN1XTX4</accession>
<dbReference type="Gene3D" id="3.40.50.1820">
    <property type="entry name" value="alpha/beta hydrolase"/>
    <property type="match status" value="1"/>
</dbReference>